<dbReference type="EMBL" id="CADCWM010000295">
    <property type="protein sequence ID" value="CAA9552212.1"/>
    <property type="molecule type" value="Genomic_DNA"/>
</dbReference>
<feature type="non-terminal residue" evidence="1">
    <location>
        <position position="1"/>
    </location>
</feature>
<gene>
    <name evidence="1" type="ORF">AVDCRST_MAG88-857</name>
</gene>
<dbReference type="AlphaFoldDB" id="A0A6J4UJ33"/>
<proteinExistence type="predicted"/>
<protein>
    <submittedName>
        <fullName evidence="1">Uncharacterized protein</fullName>
    </submittedName>
</protein>
<sequence>GIRQACVRLDLRDAVDRRRP</sequence>
<accession>A0A6J4UJ33</accession>
<evidence type="ECO:0000313" key="1">
    <source>
        <dbReference type="EMBL" id="CAA9552212.1"/>
    </source>
</evidence>
<organism evidence="1">
    <name type="scientific">uncultured Thermomicrobiales bacterium</name>
    <dbReference type="NCBI Taxonomy" id="1645740"/>
    <lineage>
        <taxon>Bacteria</taxon>
        <taxon>Pseudomonadati</taxon>
        <taxon>Thermomicrobiota</taxon>
        <taxon>Thermomicrobia</taxon>
        <taxon>Thermomicrobiales</taxon>
        <taxon>environmental samples</taxon>
    </lineage>
</organism>
<feature type="non-terminal residue" evidence="1">
    <location>
        <position position="20"/>
    </location>
</feature>
<reference evidence="1" key="1">
    <citation type="submission" date="2020-02" db="EMBL/GenBank/DDBJ databases">
        <authorList>
            <person name="Meier V. D."/>
        </authorList>
    </citation>
    <scope>NUCLEOTIDE SEQUENCE</scope>
    <source>
        <strain evidence="1">AVDCRST_MAG88</strain>
    </source>
</reference>
<name>A0A6J4UJ33_9BACT</name>